<keyword evidence="3" id="KW-1185">Reference proteome</keyword>
<accession>A0A5C2RWU6</accession>
<sequence>MAGFSRIVVFIISSHLHSVVTSSRNRHVNTIELSCIPHHLDDSRYDTRVGLVRGPSLGFISHNSLMSNSVAP</sequence>
<evidence type="ECO:0000313" key="2">
    <source>
        <dbReference type="EMBL" id="RPD55217.1"/>
    </source>
</evidence>
<proteinExistence type="predicted"/>
<dbReference type="EMBL" id="ML122297">
    <property type="protein sequence ID" value="RPD55217.1"/>
    <property type="molecule type" value="Genomic_DNA"/>
</dbReference>
<evidence type="ECO:0000313" key="3">
    <source>
        <dbReference type="Proteomes" id="UP000313359"/>
    </source>
</evidence>
<organism evidence="2 3">
    <name type="scientific">Lentinus tigrinus ALCF2SS1-6</name>
    <dbReference type="NCBI Taxonomy" id="1328759"/>
    <lineage>
        <taxon>Eukaryota</taxon>
        <taxon>Fungi</taxon>
        <taxon>Dikarya</taxon>
        <taxon>Basidiomycota</taxon>
        <taxon>Agaricomycotina</taxon>
        <taxon>Agaricomycetes</taxon>
        <taxon>Polyporales</taxon>
        <taxon>Polyporaceae</taxon>
        <taxon>Lentinus</taxon>
    </lineage>
</organism>
<evidence type="ECO:0000256" key="1">
    <source>
        <dbReference type="SAM" id="SignalP"/>
    </source>
</evidence>
<feature type="chain" id="PRO_5022780222" description="Secreted protein" evidence="1">
    <location>
        <begin position="23"/>
        <end position="72"/>
    </location>
</feature>
<feature type="signal peptide" evidence="1">
    <location>
        <begin position="1"/>
        <end position="22"/>
    </location>
</feature>
<dbReference type="AlphaFoldDB" id="A0A5C2RWU6"/>
<evidence type="ECO:0008006" key="4">
    <source>
        <dbReference type="Google" id="ProtNLM"/>
    </source>
</evidence>
<dbReference type="Proteomes" id="UP000313359">
    <property type="component" value="Unassembled WGS sequence"/>
</dbReference>
<protein>
    <recommendedName>
        <fullName evidence="4">Secreted protein</fullName>
    </recommendedName>
</protein>
<reference evidence="2" key="1">
    <citation type="journal article" date="2018" name="Genome Biol. Evol.">
        <title>Genomics and development of Lentinus tigrinus, a white-rot wood-decaying mushroom with dimorphic fruiting bodies.</title>
        <authorList>
            <person name="Wu B."/>
            <person name="Xu Z."/>
            <person name="Knudson A."/>
            <person name="Carlson A."/>
            <person name="Chen N."/>
            <person name="Kovaka S."/>
            <person name="LaButti K."/>
            <person name="Lipzen A."/>
            <person name="Pennachio C."/>
            <person name="Riley R."/>
            <person name="Schakwitz W."/>
            <person name="Umezawa K."/>
            <person name="Ohm R.A."/>
            <person name="Grigoriev I.V."/>
            <person name="Nagy L.G."/>
            <person name="Gibbons J."/>
            <person name="Hibbett D."/>
        </authorList>
    </citation>
    <scope>NUCLEOTIDE SEQUENCE [LARGE SCALE GENOMIC DNA]</scope>
    <source>
        <strain evidence="2">ALCF2SS1-6</strain>
    </source>
</reference>
<gene>
    <name evidence="2" type="ORF">L227DRAFT_311401</name>
</gene>
<name>A0A5C2RWU6_9APHY</name>
<keyword evidence="1" id="KW-0732">Signal</keyword>